<dbReference type="Proteomes" id="UP000053201">
    <property type="component" value="Unassembled WGS sequence"/>
</dbReference>
<evidence type="ECO:0000256" key="5">
    <source>
        <dbReference type="SAM" id="Phobius"/>
    </source>
</evidence>
<organism evidence="7 8">
    <name type="scientific">Spizellomyces punctatus (strain DAOM BR117)</name>
    <dbReference type="NCBI Taxonomy" id="645134"/>
    <lineage>
        <taxon>Eukaryota</taxon>
        <taxon>Fungi</taxon>
        <taxon>Fungi incertae sedis</taxon>
        <taxon>Chytridiomycota</taxon>
        <taxon>Chytridiomycota incertae sedis</taxon>
        <taxon>Chytridiomycetes</taxon>
        <taxon>Spizellomycetales</taxon>
        <taxon>Spizellomycetaceae</taxon>
        <taxon>Spizellomyces</taxon>
    </lineage>
</organism>
<gene>
    <name evidence="7" type="ORF">SPPG_07746</name>
</gene>
<dbReference type="GO" id="GO:0016020">
    <property type="term" value="C:membrane"/>
    <property type="evidence" value="ECO:0007669"/>
    <property type="project" value="UniProtKB-SubCell"/>
</dbReference>
<keyword evidence="3 5" id="KW-1133">Transmembrane helix</keyword>
<evidence type="ECO:0000313" key="7">
    <source>
        <dbReference type="EMBL" id="KNC96921.1"/>
    </source>
</evidence>
<dbReference type="InterPro" id="IPR008253">
    <property type="entry name" value="Marvel"/>
</dbReference>
<evidence type="ECO:0000256" key="1">
    <source>
        <dbReference type="ARBA" id="ARBA00004141"/>
    </source>
</evidence>
<evidence type="ECO:0000256" key="2">
    <source>
        <dbReference type="ARBA" id="ARBA00022692"/>
    </source>
</evidence>
<keyword evidence="8" id="KW-1185">Reference proteome</keyword>
<evidence type="ECO:0000313" key="8">
    <source>
        <dbReference type="Proteomes" id="UP000053201"/>
    </source>
</evidence>
<feature type="transmembrane region" description="Helical" evidence="5">
    <location>
        <begin position="113"/>
        <end position="136"/>
    </location>
</feature>
<protein>
    <recommendedName>
        <fullName evidence="6">MARVEL domain-containing protein</fullName>
    </recommendedName>
</protein>
<evidence type="ECO:0000256" key="4">
    <source>
        <dbReference type="ARBA" id="ARBA00023136"/>
    </source>
</evidence>
<reference evidence="7 8" key="1">
    <citation type="submission" date="2009-08" db="EMBL/GenBank/DDBJ databases">
        <title>The Genome Sequence of Spizellomyces punctatus strain DAOM BR117.</title>
        <authorList>
            <consortium name="The Broad Institute Genome Sequencing Platform"/>
            <person name="Russ C."/>
            <person name="Cuomo C."/>
            <person name="Shea T."/>
            <person name="Young S.K."/>
            <person name="Zeng Q."/>
            <person name="Koehrsen M."/>
            <person name="Haas B."/>
            <person name="Borodovsky M."/>
            <person name="Guigo R."/>
            <person name="Alvarado L."/>
            <person name="Berlin A."/>
            <person name="Bochicchio J."/>
            <person name="Borenstein D."/>
            <person name="Chapman S."/>
            <person name="Chen Z."/>
            <person name="Engels R."/>
            <person name="Freedman E."/>
            <person name="Gellesch M."/>
            <person name="Goldberg J."/>
            <person name="Griggs A."/>
            <person name="Gujja S."/>
            <person name="Heiman D."/>
            <person name="Hepburn T."/>
            <person name="Howarth C."/>
            <person name="Jen D."/>
            <person name="Larson L."/>
            <person name="Lewis B."/>
            <person name="Mehta T."/>
            <person name="Park D."/>
            <person name="Pearson M."/>
            <person name="Roberts A."/>
            <person name="Saif S."/>
            <person name="Shenoy N."/>
            <person name="Sisk P."/>
            <person name="Stolte C."/>
            <person name="Sykes S."/>
            <person name="Thomson T."/>
            <person name="Walk T."/>
            <person name="White J."/>
            <person name="Yandava C."/>
            <person name="Burger G."/>
            <person name="Gray M.W."/>
            <person name="Holland P.W.H."/>
            <person name="King N."/>
            <person name="Lang F.B.F."/>
            <person name="Roger A.J."/>
            <person name="Ruiz-Trillo I."/>
            <person name="Lander E."/>
            <person name="Nusbaum C."/>
        </authorList>
    </citation>
    <scope>NUCLEOTIDE SEQUENCE [LARGE SCALE GENOMIC DNA]</scope>
    <source>
        <strain evidence="7 8">DAOM BR117</strain>
    </source>
</reference>
<dbReference type="VEuPathDB" id="FungiDB:SPPG_07746"/>
<feature type="transmembrane region" description="Helical" evidence="5">
    <location>
        <begin position="156"/>
        <end position="174"/>
    </location>
</feature>
<dbReference type="GeneID" id="27690943"/>
<dbReference type="AlphaFoldDB" id="A0A0L0H7P1"/>
<dbReference type="RefSeq" id="XP_016604961.1">
    <property type="nucleotide sequence ID" value="XM_016755905.1"/>
</dbReference>
<dbReference type="OrthoDB" id="298344at2759"/>
<feature type="transmembrane region" description="Helical" evidence="5">
    <location>
        <begin position="44"/>
        <end position="60"/>
    </location>
</feature>
<sequence>MAKSLGERLTTLKTISVNKFNSLRPPPTVGSFDRHFHIDKQARFATRFFEVLVGIASWYFIGKLKDPLIGDHDLWPTVRYTWFCAVFSPIVSVALVGQHFISCLSKAWSSIKVLILEIIVDVFITFAWLVCLITLGSKMSGDCPPNSSDECNMFNWVLAWGSFSVLFWFASVVWDVKSLLKGVWGWGGERLNDTEMDAEIRRMSRNAGSGRRWR</sequence>
<proteinExistence type="predicted"/>
<accession>A0A0L0H7P1</accession>
<dbReference type="InParanoid" id="A0A0L0H7P1"/>
<feature type="transmembrane region" description="Helical" evidence="5">
    <location>
        <begin position="80"/>
        <end position="101"/>
    </location>
</feature>
<evidence type="ECO:0000256" key="3">
    <source>
        <dbReference type="ARBA" id="ARBA00022989"/>
    </source>
</evidence>
<evidence type="ECO:0000259" key="6">
    <source>
        <dbReference type="Pfam" id="PF01284"/>
    </source>
</evidence>
<dbReference type="EMBL" id="KQ257466">
    <property type="protein sequence ID" value="KNC96921.1"/>
    <property type="molecule type" value="Genomic_DNA"/>
</dbReference>
<comment type="subcellular location">
    <subcellularLocation>
        <location evidence="1">Membrane</location>
        <topology evidence="1">Multi-pass membrane protein</topology>
    </subcellularLocation>
</comment>
<keyword evidence="2 5" id="KW-0812">Transmembrane</keyword>
<dbReference type="Pfam" id="PF01284">
    <property type="entry name" value="MARVEL"/>
    <property type="match status" value="1"/>
</dbReference>
<feature type="domain" description="MARVEL" evidence="6">
    <location>
        <begin position="44"/>
        <end position="173"/>
    </location>
</feature>
<keyword evidence="4 5" id="KW-0472">Membrane</keyword>
<name>A0A0L0H7P1_SPIPD</name>